<gene>
    <name evidence="2" type="ORF">ARMOST_21857</name>
</gene>
<keyword evidence="1" id="KW-1133">Transmembrane helix</keyword>
<sequence>MDRRDTDQLSASFLFWSRCKRIDIASCIVIAGTMGLFGLHARCFVRKIQGSASNTRHEAISSFNVQFRGRSVDVFFCFCRVAPKCRIPLTILKMAGDYASDDTSRAQNSTSQQ</sequence>
<keyword evidence="3" id="KW-1185">Reference proteome</keyword>
<feature type="transmembrane region" description="Helical" evidence="1">
    <location>
        <begin position="21"/>
        <end position="41"/>
    </location>
</feature>
<accession>A0A284SB95</accession>
<evidence type="ECO:0000313" key="2">
    <source>
        <dbReference type="EMBL" id="SJL18272.1"/>
    </source>
</evidence>
<reference evidence="3" key="1">
    <citation type="journal article" date="2017" name="Nat. Ecol. Evol.">
        <title>Genome expansion and lineage-specific genetic innovations in the forest pathogenic fungi Armillaria.</title>
        <authorList>
            <person name="Sipos G."/>
            <person name="Prasanna A.N."/>
            <person name="Walter M.C."/>
            <person name="O'Connor E."/>
            <person name="Balint B."/>
            <person name="Krizsan K."/>
            <person name="Kiss B."/>
            <person name="Hess J."/>
            <person name="Varga T."/>
            <person name="Slot J."/>
            <person name="Riley R."/>
            <person name="Boka B."/>
            <person name="Rigling D."/>
            <person name="Barry K."/>
            <person name="Lee J."/>
            <person name="Mihaltcheva S."/>
            <person name="LaButti K."/>
            <person name="Lipzen A."/>
            <person name="Waldron R."/>
            <person name="Moloney N.M."/>
            <person name="Sperisen C."/>
            <person name="Kredics L."/>
            <person name="Vagvoelgyi C."/>
            <person name="Patrignani A."/>
            <person name="Fitzpatrick D."/>
            <person name="Nagy I."/>
            <person name="Doyle S."/>
            <person name="Anderson J.B."/>
            <person name="Grigoriev I.V."/>
            <person name="Gueldener U."/>
            <person name="Muensterkoetter M."/>
            <person name="Nagy L.G."/>
        </authorList>
    </citation>
    <scope>NUCLEOTIDE SEQUENCE [LARGE SCALE GENOMIC DNA]</scope>
    <source>
        <strain evidence="3">C18/9</strain>
    </source>
</reference>
<keyword evidence="1" id="KW-0812">Transmembrane</keyword>
<dbReference type="EMBL" id="FUEG01000056">
    <property type="protein sequence ID" value="SJL18272.1"/>
    <property type="molecule type" value="Genomic_DNA"/>
</dbReference>
<keyword evidence="1" id="KW-0472">Membrane</keyword>
<dbReference type="AlphaFoldDB" id="A0A284SB95"/>
<proteinExistence type="predicted"/>
<dbReference type="Proteomes" id="UP000219338">
    <property type="component" value="Unassembled WGS sequence"/>
</dbReference>
<protein>
    <submittedName>
        <fullName evidence="2">Uncharacterized protein</fullName>
    </submittedName>
</protein>
<organism evidence="2 3">
    <name type="scientific">Armillaria ostoyae</name>
    <name type="common">Armillaria root rot fungus</name>
    <dbReference type="NCBI Taxonomy" id="47428"/>
    <lineage>
        <taxon>Eukaryota</taxon>
        <taxon>Fungi</taxon>
        <taxon>Dikarya</taxon>
        <taxon>Basidiomycota</taxon>
        <taxon>Agaricomycotina</taxon>
        <taxon>Agaricomycetes</taxon>
        <taxon>Agaricomycetidae</taxon>
        <taxon>Agaricales</taxon>
        <taxon>Marasmiineae</taxon>
        <taxon>Physalacriaceae</taxon>
        <taxon>Armillaria</taxon>
    </lineage>
</organism>
<evidence type="ECO:0000256" key="1">
    <source>
        <dbReference type="SAM" id="Phobius"/>
    </source>
</evidence>
<name>A0A284SB95_ARMOS</name>
<evidence type="ECO:0000313" key="3">
    <source>
        <dbReference type="Proteomes" id="UP000219338"/>
    </source>
</evidence>